<keyword evidence="5 7" id="KW-1133">Transmembrane helix</keyword>
<dbReference type="Gene3D" id="1.20.144.10">
    <property type="entry name" value="Phosphatidic acid phosphatase type 2/haloperoxidase"/>
    <property type="match status" value="2"/>
</dbReference>
<evidence type="ECO:0000256" key="3">
    <source>
        <dbReference type="ARBA" id="ARBA00022692"/>
    </source>
</evidence>
<gene>
    <name evidence="9" type="ORF">C4B60_03220</name>
</gene>
<protein>
    <submittedName>
        <fullName evidence="9">Phosphatase PAP2 family protein</fullName>
    </submittedName>
</protein>
<dbReference type="InterPro" id="IPR036938">
    <property type="entry name" value="PAP2/HPO_sf"/>
</dbReference>
<feature type="transmembrane region" description="Helical" evidence="7">
    <location>
        <begin position="146"/>
        <end position="170"/>
    </location>
</feature>
<keyword evidence="6 7" id="KW-0472">Membrane</keyword>
<dbReference type="PANTHER" id="PTHR14969">
    <property type="entry name" value="SPHINGOSINE-1-PHOSPHATE PHOSPHOHYDROLASE"/>
    <property type="match status" value="1"/>
</dbReference>
<accession>A0A2S5GHL5</accession>
<name>A0A2S5GHL5_9BACL</name>
<feature type="transmembrane region" description="Helical" evidence="7">
    <location>
        <begin position="115"/>
        <end position="134"/>
    </location>
</feature>
<sequence length="204" mass="22460">MRIYFYPLGAVTLLASILLITGVLSNSLGSIDGFGSRMIDGMNFLRFFSFIGTQGFLAAVSVLAVLFLWFRRNNYLGMILVLLAVGGGNMLNKGIKRWIERERPEAGLAEGSFSFPSGHAMVSLIAAIVIIFLITEQVTNRKSQLLMYAAGISLSILTGLSRLTAGAHFFTDVIGGWLIGYTYAILCLLLYEWFLKRRSQISPS</sequence>
<dbReference type="InterPro" id="IPR000326">
    <property type="entry name" value="PAP2/HPO"/>
</dbReference>
<keyword evidence="4" id="KW-0378">Hydrolase</keyword>
<dbReference type="SMART" id="SM00014">
    <property type="entry name" value="acidPPc"/>
    <property type="match status" value="1"/>
</dbReference>
<evidence type="ECO:0000313" key="9">
    <source>
        <dbReference type="EMBL" id="PPA72401.1"/>
    </source>
</evidence>
<evidence type="ECO:0000256" key="6">
    <source>
        <dbReference type="ARBA" id="ARBA00023136"/>
    </source>
</evidence>
<dbReference type="GO" id="GO:0005886">
    <property type="term" value="C:plasma membrane"/>
    <property type="evidence" value="ECO:0007669"/>
    <property type="project" value="UniProtKB-SubCell"/>
</dbReference>
<dbReference type="GO" id="GO:0016787">
    <property type="term" value="F:hydrolase activity"/>
    <property type="evidence" value="ECO:0007669"/>
    <property type="project" value="UniProtKB-KW"/>
</dbReference>
<dbReference type="CDD" id="cd03392">
    <property type="entry name" value="PAP2_like_2"/>
    <property type="match status" value="1"/>
</dbReference>
<evidence type="ECO:0000313" key="10">
    <source>
        <dbReference type="Proteomes" id="UP000239047"/>
    </source>
</evidence>
<dbReference type="OrthoDB" id="9789113at2"/>
<keyword evidence="10" id="KW-1185">Reference proteome</keyword>
<evidence type="ECO:0000256" key="5">
    <source>
        <dbReference type="ARBA" id="ARBA00022989"/>
    </source>
</evidence>
<proteinExistence type="predicted"/>
<keyword evidence="2" id="KW-1003">Cell membrane</keyword>
<dbReference type="Proteomes" id="UP000239047">
    <property type="component" value="Unassembled WGS sequence"/>
</dbReference>
<organism evidence="9 10">
    <name type="scientific">Jeotgalibacillus proteolyticus</name>
    <dbReference type="NCBI Taxonomy" id="2082395"/>
    <lineage>
        <taxon>Bacteria</taxon>
        <taxon>Bacillati</taxon>
        <taxon>Bacillota</taxon>
        <taxon>Bacilli</taxon>
        <taxon>Bacillales</taxon>
        <taxon>Caryophanaceae</taxon>
        <taxon>Jeotgalibacillus</taxon>
    </lineage>
</organism>
<feature type="transmembrane region" description="Helical" evidence="7">
    <location>
        <begin position="176"/>
        <end position="195"/>
    </location>
</feature>
<dbReference type="SUPFAM" id="SSF48317">
    <property type="entry name" value="Acid phosphatase/Vanadium-dependent haloperoxidase"/>
    <property type="match status" value="1"/>
</dbReference>
<comment type="subcellular location">
    <subcellularLocation>
        <location evidence="1">Cell membrane</location>
        <topology evidence="1">Multi-pass membrane protein</topology>
    </subcellularLocation>
</comment>
<dbReference type="PANTHER" id="PTHR14969:SF62">
    <property type="entry name" value="DECAPRENYLPHOSPHORYL-5-PHOSPHORIBOSE PHOSPHATASE RV3807C-RELATED"/>
    <property type="match status" value="1"/>
</dbReference>
<reference evidence="9 10" key="1">
    <citation type="submission" date="2018-02" db="EMBL/GenBank/DDBJ databases">
        <title>Jeotgalibacillus proteolyticum sp. nov. a protease producing bacterium isolated from ocean sediments of Laizhou Bay.</title>
        <authorList>
            <person name="Li Y."/>
        </authorList>
    </citation>
    <scope>NUCLEOTIDE SEQUENCE [LARGE SCALE GENOMIC DNA]</scope>
    <source>
        <strain evidence="9 10">22-7</strain>
    </source>
</reference>
<evidence type="ECO:0000256" key="2">
    <source>
        <dbReference type="ARBA" id="ARBA00022475"/>
    </source>
</evidence>
<feature type="domain" description="Phosphatidic acid phosphatase type 2/haloperoxidase" evidence="8">
    <location>
        <begin position="76"/>
        <end position="188"/>
    </location>
</feature>
<evidence type="ECO:0000259" key="8">
    <source>
        <dbReference type="SMART" id="SM00014"/>
    </source>
</evidence>
<evidence type="ECO:0000256" key="4">
    <source>
        <dbReference type="ARBA" id="ARBA00022801"/>
    </source>
</evidence>
<dbReference type="EMBL" id="PREZ01000001">
    <property type="protein sequence ID" value="PPA72401.1"/>
    <property type="molecule type" value="Genomic_DNA"/>
</dbReference>
<evidence type="ECO:0000256" key="7">
    <source>
        <dbReference type="SAM" id="Phobius"/>
    </source>
</evidence>
<feature type="transmembrane region" description="Helical" evidence="7">
    <location>
        <begin position="44"/>
        <end position="68"/>
    </location>
</feature>
<dbReference type="RefSeq" id="WP_104056551.1">
    <property type="nucleotide sequence ID" value="NZ_PREZ01000001.1"/>
</dbReference>
<dbReference type="AlphaFoldDB" id="A0A2S5GHL5"/>
<keyword evidence="3 7" id="KW-0812">Transmembrane</keyword>
<feature type="transmembrane region" description="Helical" evidence="7">
    <location>
        <begin position="75"/>
        <end position="95"/>
    </location>
</feature>
<dbReference type="Pfam" id="PF01569">
    <property type="entry name" value="PAP2"/>
    <property type="match status" value="1"/>
</dbReference>
<evidence type="ECO:0000256" key="1">
    <source>
        <dbReference type="ARBA" id="ARBA00004651"/>
    </source>
</evidence>
<comment type="caution">
    <text evidence="9">The sequence shown here is derived from an EMBL/GenBank/DDBJ whole genome shotgun (WGS) entry which is preliminary data.</text>
</comment>